<sequence length="365" mass="41431">MNLCDRRAKPDYSTGVGRRQAFEKDGHPHPGEPLLNEEDERGCWEKTGMVTVQHDGQDIGLWYRIYHLPEGEEPTCVIVGYHGYSDHSDFLMHNHARVLRHTNKATVILFDQPAAGKSDGLWWYIPSWEDHLKATEQFIDKVAKPLQKDFEDRVEMNVPMFALGVSLGGSLVCHSAMRRPKIFDGVILVSPMVKVDEAIKPPKFIEIIFRKLGALMPKAPITPTKDILDKCFADKDFTDYSRKNNKLLYPSKPRLGSALAILAAQDWICEHMEDLKTPVLILHGKYDQVTSSATSEELFGRCSSEDKSIRMYDADEETGNRRAVPLGFLVLGLKSRYTHVVFGGQPACMSKRPFDDVKEWIAERK</sequence>
<dbReference type="InterPro" id="IPR029058">
    <property type="entry name" value="AB_hydrolase_fold"/>
</dbReference>
<organism evidence="3 4">
    <name type="scientific">Perkinsus olseni</name>
    <name type="common">Perkinsus atlanticus</name>
    <dbReference type="NCBI Taxonomy" id="32597"/>
    <lineage>
        <taxon>Eukaryota</taxon>
        <taxon>Sar</taxon>
        <taxon>Alveolata</taxon>
        <taxon>Perkinsozoa</taxon>
        <taxon>Perkinsea</taxon>
        <taxon>Perkinsida</taxon>
        <taxon>Perkinsidae</taxon>
        <taxon>Perkinsus</taxon>
    </lineage>
</organism>
<dbReference type="Pfam" id="PF12146">
    <property type="entry name" value="Hydrolase_4"/>
    <property type="match status" value="1"/>
</dbReference>
<dbReference type="OrthoDB" id="2498029at2759"/>
<dbReference type="PANTHER" id="PTHR11614">
    <property type="entry name" value="PHOSPHOLIPASE-RELATED"/>
    <property type="match status" value="1"/>
</dbReference>
<dbReference type="InterPro" id="IPR051044">
    <property type="entry name" value="MAG_DAG_Lipase"/>
</dbReference>
<protein>
    <recommendedName>
        <fullName evidence="2">Serine aminopeptidase S33 domain-containing protein</fullName>
    </recommendedName>
</protein>
<name>A0A7J6LCZ5_PEROL</name>
<evidence type="ECO:0000256" key="1">
    <source>
        <dbReference type="SAM" id="MobiDB-lite"/>
    </source>
</evidence>
<dbReference type="InterPro" id="IPR022742">
    <property type="entry name" value="Hydrolase_4"/>
</dbReference>
<feature type="compositionally biased region" description="Basic and acidic residues" evidence="1">
    <location>
        <begin position="1"/>
        <end position="10"/>
    </location>
</feature>
<comment type="caution">
    <text evidence="3">The sequence shown here is derived from an EMBL/GenBank/DDBJ whole genome shotgun (WGS) entry which is preliminary data.</text>
</comment>
<evidence type="ECO:0000313" key="4">
    <source>
        <dbReference type="Proteomes" id="UP000570595"/>
    </source>
</evidence>
<feature type="region of interest" description="Disordered" evidence="1">
    <location>
        <begin position="1"/>
        <end position="37"/>
    </location>
</feature>
<accession>A0A7J6LCZ5</accession>
<evidence type="ECO:0000259" key="2">
    <source>
        <dbReference type="Pfam" id="PF12146"/>
    </source>
</evidence>
<feature type="domain" description="Serine aminopeptidase S33" evidence="2">
    <location>
        <begin position="73"/>
        <end position="313"/>
    </location>
</feature>
<dbReference type="Gene3D" id="3.40.50.1820">
    <property type="entry name" value="alpha/beta hydrolase"/>
    <property type="match status" value="1"/>
</dbReference>
<feature type="compositionally biased region" description="Basic and acidic residues" evidence="1">
    <location>
        <begin position="20"/>
        <end position="30"/>
    </location>
</feature>
<dbReference type="SUPFAM" id="SSF53474">
    <property type="entry name" value="alpha/beta-Hydrolases"/>
    <property type="match status" value="1"/>
</dbReference>
<dbReference type="EMBL" id="JABAHT010000383">
    <property type="protein sequence ID" value="KAF4656870.1"/>
    <property type="molecule type" value="Genomic_DNA"/>
</dbReference>
<dbReference type="AlphaFoldDB" id="A0A7J6LCZ5"/>
<evidence type="ECO:0000313" key="3">
    <source>
        <dbReference type="EMBL" id="KAF4656870.1"/>
    </source>
</evidence>
<proteinExistence type="predicted"/>
<reference evidence="3 4" key="1">
    <citation type="submission" date="2020-04" db="EMBL/GenBank/DDBJ databases">
        <title>Perkinsus olseni comparative genomics.</title>
        <authorList>
            <person name="Bogema D.R."/>
        </authorList>
    </citation>
    <scope>NUCLEOTIDE SEQUENCE [LARGE SCALE GENOMIC DNA]</scope>
    <source>
        <strain evidence="3">ATCC PRA-179</strain>
    </source>
</reference>
<gene>
    <name evidence="3" type="ORF">FOZ61_006628</name>
</gene>
<dbReference type="Proteomes" id="UP000570595">
    <property type="component" value="Unassembled WGS sequence"/>
</dbReference>